<comment type="caution">
    <text evidence="3">The sequence shown here is derived from an EMBL/GenBank/DDBJ whole genome shotgun (WGS) entry which is preliminary data.</text>
</comment>
<sequence length="220" mass="21927">MGVKKSLSAALAAVVLAVSAVAAHAVTYNFTGVTSNSTANVTTGQTQLTMDVLDSGSGTVSFTFNNSGPLASSITDVYWDDQASLLGTMGAITSSSGVSFSQGANPGNLPGGNTIGFTVSPSGASADSNAPAQPNGVNPGEWLTIVWNLISGATFADVIAALNLGGDQSGSLRVGIHVQGFANGGSESFVNTPPVPLPAAGWLMVAGLGALTIARRRRTA</sequence>
<keyword evidence="2" id="KW-0732">Signal</keyword>
<organism evidence="3 4">
    <name type="scientific">Albidovulum litorale</name>
    <dbReference type="NCBI Taxonomy" id="2984134"/>
    <lineage>
        <taxon>Bacteria</taxon>
        <taxon>Pseudomonadati</taxon>
        <taxon>Pseudomonadota</taxon>
        <taxon>Alphaproteobacteria</taxon>
        <taxon>Rhodobacterales</taxon>
        <taxon>Paracoccaceae</taxon>
        <taxon>Albidovulum</taxon>
    </lineage>
</organism>
<feature type="chain" id="PRO_5046546976" evidence="2">
    <location>
        <begin position="26"/>
        <end position="220"/>
    </location>
</feature>
<dbReference type="NCBIfam" id="TIGR03370">
    <property type="entry name" value="VPLPA-CTERM"/>
    <property type="match status" value="1"/>
</dbReference>
<name>A0ABT2ZIV0_9RHOB</name>
<dbReference type="RefSeq" id="WP_263738246.1">
    <property type="nucleotide sequence ID" value="NZ_JAOWKZ010000001.1"/>
</dbReference>
<feature type="compositionally biased region" description="Polar residues" evidence="1">
    <location>
        <begin position="115"/>
        <end position="135"/>
    </location>
</feature>
<reference evidence="3 4" key="1">
    <citation type="submission" date="2022-10" db="EMBL/GenBank/DDBJ databases">
        <title>Defluviimonas sp. nov., isolated from ocean surface sediments.</title>
        <authorList>
            <person name="He W."/>
            <person name="Wang L."/>
            <person name="Zhang D.-F."/>
        </authorList>
    </citation>
    <scope>NUCLEOTIDE SEQUENCE [LARGE SCALE GENOMIC DNA]</scope>
    <source>
        <strain evidence="3 4">WL0050</strain>
    </source>
</reference>
<gene>
    <name evidence="3" type="ORF">OEZ71_01965</name>
</gene>
<keyword evidence="4" id="KW-1185">Reference proteome</keyword>
<feature type="signal peptide" evidence="2">
    <location>
        <begin position="1"/>
        <end position="25"/>
    </location>
</feature>
<dbReference type="InterPro" id="IPR022472">
    <property type="entry name" value="VPLPA-CTERM"/>
</dbReference>
<dbReference type="Proteomes" id="UP001652564">
    <property type="component" value="Unassembled WGS sequence"/>
</dbReference>
<accession>A0ABT2ZIV0</accession>
<evidence type="ECO:0000313" key="4">
    <source>
        <dbReference type="Proteomes" id="UP001652564"/>
    </source>
</evidence>
<protein>
    <submittedName>
        <fullName evidence="3">VPLPA-CTERM sorting domain-containing protein</fullName>
    </submittedName>
</protein>
<evidence type="ECO:0000256" key="2">
    <source>
        <dbReference type="SAM" id="SignalP"/>
    </source>
</evidence>
<evidence type="ECO:0000313" key="3">
    <source>
        <dbReference type="EMBL" id="MCV2871054.1"/>
    </source>
</evidence>
<dbReference type="EMBL" id="JAOWKZ010000001">
    <property type="protein sequence ID" value="MCV2871054.1"/>
    <property type="molecule type" value="Genomic_DNA"/>
</dbReference>
<feature type="region of interest" description="Disordered" evidence="1">
    <location>
        <begin position="111"/>
        <end position="135"/>
    </location>
</feature>
<proteinExistence type="predicted"/>
<evidence type="ECO:0000256" key="1">
    <source>
        <dbReference type="SAM" id="MobiDB-lite"/>
    </source>
</evidence>